<reference evidence="1 2" key="2">
    <citation type="submission" date="2007-08" db="EMBL/GenBank/DDBJ databases">
        <authorList>
            <person name="Fulton L."/>
            <person name="Clifton S."/>
            <person name="Fulton B."/>
            <person name="Xu J."/>
            <person name="Minx P."/>
            <person name="Pepin K.H."/>
            <person name="Johnson M."/>
            <person name="Thiruvilangam P."/>
            <person name="Bhonagiri V."/>
            <person name="Nash W.E."/>
            <person name="Wang C."/>
            <person name="Mardis E.R."/>
            <person name="Wilson R.K."/>
        </authorList>
    </citation>
    <scope>NUCLEOTIDE SEQUENCE [LARGE SCALE GENOMIC DNA]</scope>
    <source>
        <strain evidence="1 2">DSM 753</strain>
    </source>
</reference>
<dbReference type="HOGENOM" id="CLU_2521748_0_0_9"/>
<proteinExistence type="predicted"/>
<name>A7VRK7_9FIRM</name>
<gene>
    <name evidence="1" type="ORF">CLOLEP_01191</name>
</gene>
<evidence type="ECO:0000313" key="2">
    <source>
        <dbReference type="Proteomes" id="UP000003490"/>
    </source>
</evidence>
<sequence>MRINFIKYMGDYAQSRGCAFGLRSRGPEPAAYSGLARDLPPGKKPAGKGEIPFLPAFSLEIHIRPSALLLRGSRRRGDYAQRPR</sequence>
<protein>
    <submittedName>
        <fullName evidence="1">Uncharacterized protein</fullName>
    </submittedName>
</protein>
<dbReference type="AlphaFoldDB" id="A7VRK7"/>
<dbReference type="EMBL" id="ABCB02000016">
    <property type="protein sequence ID" value="EDO62329.1"/>
    <property type="molecule type" value="Genomic_DNA"/>
</dbReference>
<evidence type="ECO:0000313" key="1">
    <source>
        <dbReference type="EMBL" id="EDO62329.1"/>
    </source>
</evidence>
<reference evidence="1 2" key="1">
    <citation type="submission" date="2007-08" db="EMBL/GenBank/DDBJ databases">
        <title>Draft genome sequence of Clostridium leptum (DSM 753).</title>
        <authorList>
            <person name="Sudarsanam P."/>
            <person name="Ley R."/>
            <person name="Guruge J."/>
            <person name="Turnbaugh P.J."/>
            <person name="Mahowald M."/>
            <person name="Liep D."/>
            <person name="Gordon J."/>
        </authorList>
    </citation>
    <scope>NUCLEOTIDE SEQUENCE [LARGE SCALE GENOMIC DNA]</scope>
    <source>
        <strain evidence="1 2">DSM 753</strain>
    </source>
</reference>
<organism evidence="1 2">
    <name type="scientific">[Clostridium] leptum DSM 753</name>
    <dbReference type="NCBI Taxonomy" id="428125"/>
    <lineage>
        <taxon>Bacteria</taxon>
        <taxon>Bacillati</taxon>
        <taxon>Bacillota</taxon>
        <taxon>Clostridia</taxon>
        <taxon>Eubacteriales</taxon>
        <taxon>Oscillospiraceae</taxon>
        <taxon>Oscillospiraceae incertae sedis</taxon>
    </lineage>
</organism>
<comment type="caution">
    <text evidence="1">The sequence shown here is derived from an EMBL/GenBank/DDBJ whole genome shotgun (WGS) entry which is preliminary data.</text>
</comment>
<accession>A7VRK7</accession>
<dbReference type="Proteomes" id="UP000003490">
    <property type="component" value="Unassembled WGS sequence"/>
</dbReference>